<dbReference type="EMBL" id="MFQE01000018">
    <property type="protein sequence ID" value="OGH73760.1"/>
    <property type="molecule type" value="Genomic_DNA"/>
</dbReference>
<keyword evidence="5 16" id="KW-0812">Transmembrane</keyword>
<feature type="transmembrane region" description="Helical" evidence="16">
    <location>
        <begin position="158"/>
        <end position="175"/>
    </location>
</feature>
<dbReference type="SFLD" id="SFLDF00027">
    <property type="entry name" value="p-type_atpase"/>
    <property type="match status" value="1"/>
</dbReference>
<evidence type="ECO:0000256" key="4">
    <source>
        <dbReference type="ARBA" id="ARBA00022448"/>
    </source>
</evidence>
<feature type="transmembrane region" description="Helical" evidence="16">
    <location>
        <begin position="717"/>
        <end position="735"/>
    </location>
</feature>
<dbReference type="PROSITE" id="PS00154">
    <property type="entry name" value="ATPASE_E1_E2"/>
    <property type="match status" value="1"/>
</dbReference>
<keyword evidence="8" id="KW-0187">Copper transport</keyword>
<keyword evidence="7 16" id="KW-0547">Nucleotide-binding</keyword>
<dbReference type="SFLD" id="SFLDG00002">
    <property type="entry name" value="C1.7:_P-type_atpase_like"/>
    <property type="match status" value="1"/>
</dbReference>
<evidence type="ECO:0000256" key="9">
    <source>
        <dbReference type="ARBA" id="ARBA00022840"/>
    </source>
</evidence>
<evidence type="ECO:0000256" key="14">
    <source>
        <dbReference type="ARBA" id="ARBA00023136"/>
    </source>
</evidence>
<feature type="transmembrane region" description="Helical" evidence="16">
    <location>
        <begin position="121"/>
        <end position="137"/>
    </location>
</feature>
<dbReference type="NCBIfam" id="TIGR01511">
    <property type="entry name" value="ATPase-IB1_Cu"/>
    <property type="match status" value="1"/>
</dbReference>
<evidence type="ECO:0000256" key="2">
    <source>
        <dbReference type="ARBA" id="ARBA00006024"/>
    </source>
</evidence>
<keyword evidence="12" id="KW-0186">Copper</keyword>
<dbReference type="Gene3D" id="3.30.70.100">
    <property type="match status" value="1"/>
</dbReference>
<dbReference type="InterPro" id="IPR023214">
    <property type="entry name" value="HAD_sf"/>
</dbReference>
<dbReference type="PANTHER" id="PTHR43520:SF8">
    <property type="entry name" value="P-TYPE CU(+) TRANSPORTER"/>
    <property type="match status" value="1"/>
</dbReference>
<protein>
    <recommendedName>
        <fullName evidence="3">P-type Cu(+) transporter</fullName>
        <ecNumber evidence="3">7.2.2.8</ecNumber>
    </recommendedName>
</protein>
<evidence type="ECO:0000313" key="18">
    <source>
        <dbReference type="EMBL" id="OGH73760.1"/>
    </source>
</evidence>
<feature type="transmembrane region" description="Helical" evidence="16">
    <location>
        <begin position="695"/>
        <end position="711"/>
    </location>
</feature>
<organism evidence="18 19">
    <name type="scientific">Candidatus Magasanikbacteria bacterium RIFCSPHIGHO2_02_FULL_51_14</name>
    <dbReference type="NCBI Taxonomy" id="1798683"/>
    <lineage>
        <taxon>Bacteria</taxon>
        <taxon>Candidatus Magasanikiibacteriota</taxon>
    </lineage>
</organism>
<evidence type="ECO:0000259" key="17">
    <source>
        <dbReference type="PROSITE" id="PS50846"/>
    </source>
</evidence>
<feature type="transmembrane region" description="Helical" evidence="16">
    <location>
        <begin position="387"/>
        <end position="412"/>
    </location>
</feature>
<sequence>MKTITFTIVGMHCASCAVRNEESLKKVNGVANASVNFGTHSATVEFDEAVVAEKTLHDAVIKNGYKVFTEEMTRTHKEAAKKELALARKRALWAIFLSLPPVALAMTGFAFPFGIAGYNTSIWIQAVLGSFVVLVLGREFHAGMIRQARMKAANMDTLISVGTLAAVGYSVWSLIVREMHLYFETGAVITALILLGRYFEAKSRGQASEAIEKLLQLGAKTARRIKVRNSNIEIRNNIEAQISNVQNEEYEDVPIETVQVGDLLLVKPGEKIPTDGKVVKGESSVDESMLTGESMPAGKKVGDEVFGATINVNGALYIEATKVGQETALAQIVKMVAEAQVKKAPIQKLADKISGIFVPIVLGIAILTAVGWYLATGDIAQSIIPAVAVLVIACPCSLGLATPTAIMVGTGLGAKRGILIKNGEALEKGKKIDVVMFDKTGTLTEGKPRVTDIVTCDGAAEDDVLRLAASIEKLSEHPLASAVFRAGEEKNIPLQEVHDFENLAGRGVTGRIGGDAVVVGSARLMQERQISTSVCERALEALEKEAKTAIAVAKNDVVIGVIGIADTLKTDALEAVKKLRTLGIETYMITGDNKRTAGAIASRVGIEKVFAEVLPQDKAEQVKSLQREGLKVAFVGDGINDAPALVQADLGIAVGTGTDIAIEAGNIVLVKGHPLKVVEALTLARLTFKTIRQNMFWAFFYNVVALPLAAFGLLNPMIAAGAMAFSSVSVVGNSLRMKRRRE</sequence>
<feature type="domain" description="HMA" evidence="17">
    <location>
        <begin position="2"/>
        <end position="68"/>
    </location>
</feature>
<evidence type="ECO:0000256" key="6">
    <source>
        <dbReference type="ARBA" id="ARBA00022723"/>
    </source>
</evidence>
<dbReference type="InterPro" id="IPR023299">
    <property type="entry name" value="ATPase_P-typ_cyto_dom_N"/>
</dbReference>
<dbReference type="FunFam" id="2.70.150.10:FF:000002">
    <property type="entry name" value="Copper-transporting ATPase 1, putative"/>
    <property type="match status" value="1"/>
</dbReference>
<dbReference type="PROSITE" id="PS50846">
    <property type="entry name" value="HMA_2"/>
    <property type="match status" value="1"/>
</dbReference>
<dbReference type="Proteomes" id="UP000177457">
    <property type="component" value="Unassembled WGS sequence"/>
</dbReference>
<comment type="subcellular location">
    <subcellularLocation>
        <location evidence="16">Cell membrane</location>
    </subcellularLocation>
    <subcellularLocation>
        <location evidence="1">Endomembrane system</location>
        <topology evidence="1">Multi-pass membrane protein</topology>
    </subcellularLocation>
</comment>
<dbReference type="SUPFAM" id="SSF81665">
    <property type="entry name" value="Calcium ATPase, transmembrane domain M"/>
    <property type="match status" value="1"/>
</dbReference>
<dbReference type="SUPFAM" id="SSF56784">
    <property type="entry name" value="HAD-like"/>
    <property type="match status" value="1"/>
</dbReference>
<evidence type="ECO:0000256" key="5">
    <source>
        <dbReference type="ARBA" id="ARBA00022692"/>
    </source>
</evidence>
<comment type="caution">
    <text evidence="18">The sequence shown here is derived from an EMBL/GenBank/DDBJ whole genome shotgun (WGS) entry which is preliminary data.</text>
</comment>
<feature type="transmembrane region" description="Helical" evidence="16">
    <location>
        <begin position="181"/>
        <end position="199"/>
    </location>
</feature>
<keyword evidence="13" id="KW-0406">Ion transport</keyword>
<dbReference type="GO" id="GO:0140581">
    <property type="term" value="F:P-type monovalent copper transporter activity"/>
    <property type="evidence" value="ECO:0007669"/>
    <property type="project" value="UniProtKB-EC"/>
</dbReference>
<dbReference type="FunFam" id="3.40.50.1000:FF:000144">
    <property type="entry name" value="copper-transporting ATPase 1 isoform X2"/>
    <property type="match status" value="1"/>
</dbReference>
<dbReference type="PRINTS" id="PR00119">
    <property type="entry name" value="CATATPASE"/>
</dbReference>
<dbReference type="STRING" id="1798683.A3C90_01165"/>
<evidence type="ECO:0000256" key="12">
    <source>
        <dbReference type="ARBA" id="ARBA00023008"/>
    </source>
</evidence>
<dbReference type="InterPro" id="IPR018303">
    <property type="entry name" value="ATPase_P-typ_P_site"/>
</dbReference>
<evidence type="ECO:0000256" key="7">
    <source>
        <dbReference type="ARBA" id="ARBA00022741"/>
    </source>
</evidence>
<dbReference type="InterPro" id="IPR023298">
    <property type="entry name" value="ATPase_P-typ_TM_dom_sf"/>
</dbReference>
<dbReference type="Gene3D" id="3.40.50.1000">
    <property type="entry name" value="HAD superfamily/HAD-like"/>
    <property type="match status" value="1"/>
</dbReference>
<dbReference type="SUPFAM" id="SSF81653">
    <property type="entry name" value="Calcium ATPase, transduction domain A"/>
    <property type="match status" value="1"/>
</dbReference>
<evidence type="ECO:0000256" key="16">
    <source>
        <dbReference type="RuleBase" id="RU362081"/>
    </source>
</evidence>
<feature type="transmembrane region" description="Helical" evidence="16">
    <location>
        <begin position="353"/>
        <end position="375"/>
    </location>
</feature>
<dbReference type="SUPFAM" id="SSF55008">
    <property type="entry name" value="HMA, heavy metal-associated domain"/>
    <property type="match status" value="1"/>
</dbReference>
<evidence type="ECO:0000256" key="10">
    <source>
        <dbReference type="ARBA" id="ARBA00022967"/>
    </source>
</evidence>
<dbReference type="Gene3D" id="3.40.1110.10">
    <property type="entry name" value="Calcium-transporting ATPase, cytoplasmic domain N"/>
    <property type="match status" value="1"/>
</dbReference>
<dbReference type="Pfam" id="PF00403">
    <property type="entry name" value="HMA"/>
    <property type="match status" value="1"/>
</dbReference>
<name>A0A1F6MQG6_9BACT</name>
<dbReference type="GO" id="GO:0005886">
    <property type="term" value="C:plasma membrane"/>
    <property type="evidence" value="ECO:0007669"/>
    <property type="project" value="UniProtKB-SubCell"/>
</dbReference>
<comment type="catalytic activity">
    <reaction evidence="15">
        <text>Cu(+)(in) + ATP + H2O = Cu(+)(out) + ADP + phosphate + H(+)</text>
        <dbReference type="Rhea" id="RHEA:25792"/>
        <dbReference type="ChEBI" id="CHEBI:15377"/>
        <dbReference type="ChEBI" id="CHEBI:15378"/>
        <dbReference type="ChEBI" id="CHEBI:30616"/>
        <dbReference type="ChEBI" id="CHEBI:43474"/>
        <dbReference type="ChEBI" id="CHEBI:49552"/>
        <dbReference type="ChEBI" id="CHEBI:456216"/>
        <dbReference type="EC" id="7.2.2.8"/>
    </reaction>
</comment>
<dbReference type="PRINTS" id="PR00120">
    <property type="entry name" value="HATPASE"/>
</dbReference>
<gene>
    <name evidence="18" type="ORF">A3C90_01165</name>
</gene>
<dbReference type="NCBIfam" id="TIGR01494">
    <property type="entry name" value="ATPase_P-type"/>
    <property type="match status" value="1"/>
</dbReference>
<keyword evidence="6 16" id="KW-0479">Metal-binding</keyword>
<dbReference type="EC" id="7.2.2.8" evidence="3"/>
<dbReference type="InterPro" id="IPR006121">
    <property type="entry name" value="HMA_dom"/>
</dbReference>
<dbReference type="InterPro" id="IPR044492">
    <property type="entry name" value="P_typ_ATPase_HD_dom"/>
</dbReference>
<dbReference type="SFLD" id="SFLDS00003">
    <property type="entry name" value="Haloacid_Dehalogenase"/>
    <property type="match status" value="1"/>
</dbReference>
<dbReference type="Gene3D" id="2.70.150.10">
    <property type="entry name" value="Calcium-transporting ATPase, cytoplasmic transduction domain A"/>
    <property type="match status" value="1"/>
</dbReference>
<keyword evidence="4" id="KW-0813">Transport</keyword>
<dbReference type="InterPro" id="IPR059000">
    <property type="entry name" value="ATPase_P-type_domA"/>
</dbReference>
<dbReference type="CDD" id="cd02094">
    <property type="entry name" value="P-type_ATPase_Cu-like"/>
    <property type="match status" value="1"/>
</dbReference>
<dbReference type="GO" id="GO:0012505">
    <property type="term" value="C:endomembrane system"/>
    <property type="evidence" value="ECO:0007669"/>
    <property type="project" value="UniProtKB-SubCell"/>
</dbReference>
<dbReference type="InterPro" id="IPR008250">
    <property type="entry name" value="ATPase_P-typ_transduc_dom_A_sf"/>
</dbReference>
<dbReference type="GO" id="GO:0055070">
    <property type="term" value="P:copper ion homeostasis"/>
    <property type="evidence" value="ECO:0007669"/>
    <property type="project" value="TreeGrafter"/>
</dbReference>
<keyword evidence="16" id="KW-1003">Cell membrane</keyword>
<dbReference type="InterPro" id="IPR027256">
    <property type="entry name" value="P-typ_ATPase_IB"/>
</dbReference>
<evidence type="ECO:0000313" key="19">
    <source>
        <dbReference type="Proteomes" id="UP000177457"/>
    </source>
</evidence>
<dbReference type="InterPro" id="IPR036412">
    <property type="entry name" value="HAD-like_sf"/>
</dbReference>
<dbReference type="GO" id="GO:0005524">
    <property type="term" value="F:ATP binding"/>
    <property type="evidence" value="ECO:0007669"/>
    <property type="project" value="UniProtKB-UniRule"/>
</dbReference>
<evidence type="ECO:0000256" key="8">
    <source>
        <dbReference type="ARBA" id="ARBA00022796"/>
    </source>
</evidence>
<evidence type="ECO:0000256" key="11">
    <source>
        <dbReference type="ARBA" id="ARBA00022989"/>
    </source>
</evidence>
<dbReference type="NCBIfam" id="TIGR01525">
    <property type="entry name" value="ATPase-IB_hvy"/>
    <property type="match status" value="1"/>
</dbReference>
<evidence type="ECO:0000256" key="13">
    <source>
        <dbReference type="ARBA" id="ARBA00023065"/>
    </source>
</evidence>
<keyword evidence="9 16" id="KW-0067">ATP-binding</keyword>
<comment type="similarity">
    <text evidence="2 16">Belongs to the cation transport ATPase (P-type) (TC 3.A.3) family. Type IB subfamily.</text>
</comment>
<feature type="transmembrane region" description="Helical" evidence="16">
    <location>
        <begin position="91"/>
        <end position="115"/>
    </location>
</feature>
<dbReference type="AlphaFoldDB" id="A0A1F6MQG6"/>
<dbReference type="InterPro" id="IPR036163">
    <property type="entry name" value="HMA_dom_sf"/>
</dbReference>
<dbReference type="InterPro" id="IPR001757">
    <property type="entry name" value="P_typ_ATPase"/>
</dbReference>
<keyword evidence="14 16" id="KW-0472">Membrane</keyword>
<dbReference type="PANTHER" id="PTHR43520">
    <property type="entry name" value="ATP7, ISOFORM B"/>
    <property type="match status" value="1"/>
</dbReference>
<proteinExistence type="inferred from homology"/>
<dbReference type="GO" id="GO:0016887">
    <property type="term" value="F:ATP hydrolysis activity"/>
    <property type="evidence" value="ECO:0007669"/>
    <property type="project" value="InterPro"/>
</dbReference>
<keyword evidence="10" id="KW-1278">Translocase</keyword>
<dbReference type="CDD" id="cd00371">
    <property type="entry name" value="HMA"/>
    <property type="match status" value="1"/>
</dbReference>
<evidence type="ECO:0000256" key="3">
    <source>
        <dbReference type="ARBA" id="ARBA00012517"/>
    </source>
</evidence>
<keyword evidence="11 16" id="KW-1133">Transmembrane helix</keyword>
<reference evidence="18 19" key="1">
    <citation type="journal article" date="2016" name="Nat. Commun.">
        <title>Thousands of microbial genomes shed light on interconnected biogeochemical processes in an aquifer system.</title>
        <authorList>
            <person name="Anantharaman K."/>
            <person name="Brown C.T."/>
            <person name="Hug L.A."/>
            <person name="Sharon I."/>
            <person name="Castelle C.J."/>
            <person name="Probst A.J."/>
            <person name="Thomas B.C."/>
            <person name="Singh A."/>
            <person name="Wilkins M.J."/>
            <person name="Karaoz U."/>
            <person name="Brodie E.L."/>
            <person name="Williams K.H."/>
            <person name="Hubbard S.S."/>
            <person name="Banfield J.F."/>
        </authorList>
    </citation>
    <scope>NUCLEOTIDE SEQUENCE [LARGE SCALE GENOMIC DNA]</scope>
</reference>
<dbReference type="GO" id="GO:0043682">
    <property type="term" value="F:P-type divalent copper transporter activity"/>
    <property type="evidence" value="ECO:0007669"/>
    <property type="project" value="TreeGrafter"/>
</dbReference>
<dbReference type="Pfam" id="PF00702">
    <property type="entry name" value="Hydrolase"/>
    <property type="match status" value="1"/>
</dbReference>
<evidence type="ECO:0000256" key="15">
    <source>
        <dbReference type="ARBA" id="ARBA00049289"/>
    </source>
</evidence>
<evidence type="ECO:0000256" key="1">
    <source>
        <dbReference type="ARBA" id="ARBA00004127"/>
    </source>
</evidence>
<dbReference type="Pfam" id="PF00122">
    <property type="entry name" value="E1-E2_ATPase"/>
    <property type="match status" value="1"/>
</dbReference>
<accession>A0A1F6MQG6</accession>
<dbReference type="GO" id="GO:0005507">
    <property type="term" value="F:copper ion binding"/>
    <property type="evidence" value="ECO:0007669"/>
    <property type="project" value="TreeGrafter"/>
</dbReference>